<dbReference type="Pfam" id="PF00194">
    <property type="entry name" value="Carb_anhydrase"/>
    <property type="match status" value="1"/>
</dbReference>
<keyword evidence="4" id="KW-1185">Reference proteome</keyword>
<dbReference type="InterPro" id="IPR001148">
    <property type="entry name" value="CA_dom"/>
</dbReference>
<dbReference type="Proteomes" id="UP000824782">
    <property type="component" value="Unassembled WGS sequence"/>
</dbReference>
<comment type="caution">
    <text evidence="3">The sequence shown here is derived from an EMBL/GenBank/DDBJ whole genome shotgun (WGS) entry which is preliminary data.</text>
</comment>
<dbReference type="InterPro" id="IPR023561">
    <property type="entry name" value="Carbonic_anhydrase_a-class"/>
</dbReference>
<gene>
    <name evidence="3" type="ORF">GDO81_019992</name>
</gene>
<dbReference type="PANTHER" id="PTHR18952">
    <property type="entry name" value="CARBONIC ANHYDRASE"/>
    <property type="match status" value="1"/>
</dbReference>
<organism evidence="3 4">
    <name type="scientific">Engystomops pustulosus</name>
    <name type="common">Tungara frog</name>
    <name type="synonym">Physalaemus pustulosus</name>
    <dbReference type="NCBI Taxonomy" id="76066"/>
    <lineage>
        <taxon>Eukaryota</taxon>
        <taxon>Metazoa</taxon>
        <taxon>Chordata</taxon>
        <taxon>Craniata</taxon>
        <taxon>Vertebrata</taxon>
        <taxon>Euteleostomi</taxon>
        <taxon>Amphibia</taxon>
        <taxon>Batrachia</taxon>
        <taxon>Anura</taxon>
        <taxon>Neobatrachia</taxon>
        <taxon>Hyloidea</taxon>
        <taxon>Leptodactylidae</taxon>
        <taxon>Leiuperinae</taxon>
        <taxon>Engystomops</taxon>
    </lineage>
</organism>
<evidence type="ECO:0000313" key="3">
    <source>
        <dbReference type="EMBL" id="KAG8545979.1"/>
    </source>
</evidence>
<dbReference type="PANTHER" id="PTHR18952:SF200">
    <property type="entry name" value="CARBONIC ANHYDRASE"/>
    <property type="match status" value="1"/>
</dbReference>
<protein>
    <recommendedName>
        <fullName evidence="2">Alpha-carbonic anhydrase domain-containing protein</fullName>
    </recommendedName>
</protein>
<dbReference type="InterPro" id="IPR036398">
    <property type="entry name" value="CA_dom_sf"/>
</dbReference>
<dbReference type="GO" id="GO:0004089">
    <property type="term" value="F:carbonate dehydratase activity"/>
    <property type="evidence" value="ECO:0007669"/>
    <property type="project" value="InterPro"/>
</dbReference>
<dbReference type="EMBL" id="WNYA01001314">
    <property type="protein sequence ID" value="KAG8545979.1"/>
    <property type="molecule type" value="Genomic_DNA"/>
</dbReference>
<evidence type="ECO:0000259" key="2">
    <source>
        <dbReference type="PROSITE" id="PS51144"/>
    </source>
</evidence>
<dbReference type="SUPFAM" id="SSF51069">
    <property type="entry name" value="Carbonic anhydrase"/>
    <property type="match status" value="1"/>
</dbReference>
<dbReference type="AlphaFoldDB" id="A0AAV6Z8U7"/>
<dbReference type="GO" id="GO:0008270">
    <property type="term" value="F:zinc ion binding"/>
    <property type="evidence" value="ECO:0007669"/>
    <property type="project" value="InterPro"/>
</dbReference>
<comment type="similarity">
    <text evidence="1">Belongs to the alpha-carbonic anhydrase family.</text>
</comment>
<proteinExistence type="inferred from homology"/>
<feature type="domain" description="Alpha-carbonic anhydrase" evidence="2">
    <location>
        <begin position="1"/>
        <end position="90"/>
    </location>
</feature>
<dbReference type="GO" id="GO:0005886">
    <property type="term" value="C:plasma membrane"/>
    <property type="evidence" value="ECO:0007669"/>
    <property type="project" value="TreeGrafter"/>
</dbReference>
<dbReference type="PROSITE" id="PS51144">
    <property type="entry name" value="ALPHA_CA_2"/>
    <property type="match status" value="1"/>
</dbReference>
<evidence type="ECO:0000256" key="1">
    <source>
        <dbReference type="ARBA" id="ARBA00010718"/>
    </source>
</evidence>
<reference evidence="3" key="1">
    <citation type="thesis" date="2020" institute="ProQuest LLC" country="789 East Eisenhower Parkway, Ann Arbor, MI, USA">
        <title>Comparative Genomics and Chromosome Evolution.</title>
        <authorList>
            <person name="Mudd A.B."/>
        </authorList>
    </citation>
    <scope>NUCLEOTIDE SEQUENCE</scope>
    <source>
        <strain evidence="3">237g6f4</strain>
        <tissue evidence="3">Blood</tissue>
    </source>
</reference>
<dbReference type="Gene3D" id="3.10.200.10">
    <property type="entry name" value="Alpha carbonic anhydrase"/>
    <property type="match status" value="1"/>
</dbReference>
<name>A0AAV6Z8U7_ENGPU</name>
<sequence length="127" mass="13887">MPLNLSQSLEDLLGDVNLTMYYRYNGSLTTPTCDEIVLWTIFKNPITVPSKVVTAFASAIKHNISANVETMQNNFRPVQPLNGRRVQASFPSVMALSPNSTATSNEGSVLSAALVVSMILMLLHTRC</sequence>
<accession>A0AAV6Z8U7</accession>
<evidence type="ECO:0000313" key="4">
    <source>
        <dbReference type="Proteomes" id="UP000824782"/>
    </source>
</evidence>